<keyword evidence="10" id="KW-1185">Reference proteome</keyword>
<evidence type="ECO:0000256" key="1">
    <source>
        <dbReference type="ARBA" id="ARBA00022527"/>
    </source>
</evidence>
<dbReference type="PROSITE" id="PS00108">
    <property type="entry name" value="PROTEIN_KINASE_ST"/>
    <property type="match status" value="1"/>
</dbReference>
<dbReference type="GO" id="GO:0005524">
    <property type="term" value="F:ATP binding"/>
    <property type="evidence" value="ECO:0007669"/>
    <property type="project" value="UniProtKB-UniRule"/>
</dbReference>
<comment type="similarity">
    <text evidence="7">Belongs to the protein kinase superfamily.</text>
</comment>
<dbReference type="FunCoup" id="A0A0B2UCP9">
    <property type="interactions" value="101"/>
</dbReference>
<dbReference type="RefSeq" id="XP_014562828.1">
    <property type="nucleotide sequence ID" value="XM_014707342.1"/>
</dbReference>
<dbReference type="InterPro" id="IPR000719">
    <property type="entry name" value="Prot_kinase_dom"/>
</dbReference>
<dbReference type="PANTHER" id="PTHR24058">
    <property type="entry name" value="DUAL SPECIFICITY PROTEIN KINASE"/>
    <property type="match status" value="1"/>
</dbReference>
<evidence type="ECO:0000256" key="7">
    <source>
        <dbReference type="RuleBase" id="RU000304"/>
    </source>
</evidence>
<proteinExistence type="inferred from homology"/>
<dbReference type="HOGENOM" id="CLU_000288_5_15_1"/>
<feature type="binding site" evidence="6">
    <location>
        <position position="68"/>
    </location>
    <ligand>
        <name>ATP</name>
        <dbReference type="ChEBI" id="CHEBI:30616"/>
    </ligand>
</feature>
<feature type="domain" description="Protein kinase" evidence="8">
    <location>
        <begin position="40"/>
        <end position="336"/>
    </location>
</feature>
<evidence type="ECO:0000313" key="9">
    <source>
        <dbReference type="EMBL" id="KHN68786.1"/>
    </source>
</evidence>
<dbReference type="STRING" id="1354746.A0A0B2UCP9"/>
<dbReference type="Gene3D" id="3.30.200.20">
    <property type="entry name" value="Phosphorylase Kinase, domain 1"/>
    <property type="match status" value="1"/>
</dbReference>
<keyword evidence="2" id="KW-0808">Transferase</keyword>
<dbReference type="GO" id="GO:0005737">
    <property type="term" value="C:cytoplasm"/>
    <property type="evidence" value="ECO:0007669"/>
    <property type="project" value="TreeGrafter"/>
</dbReference>
<dbReference type="InterPro" id="IPR008271">
    <property type="entry name" value="Ser/Thr_kinase_AS"/>
</dbReference>
<evidence type="ECO:0000256" key="3">
    <source>
        <dbReference type="ARBA" id="ARBA00022741"/>
    </source>
</evidence>
<accession>A0A0B2UCP9</accession>
<gene>
    <name evidence="9" type="ORF">M896_120020</name>
</gene>
<keyword evidence="5 6" id="KW-0067">ATP-binding</keyword>
<organism evidence="9 10">
    <name type="scientific">Ordospora colligata OC4</name>
    <dbReference type="NCBI Taxonomy" id="1354746"/>
    <lineage>
        <taxon>Eukaryota</taxon>
        <taxon>Fungi</taxon>
        <taxon>Fungi incertae sedis</taxon>
        <taxon>Microsporidia</taxon>
        <taxon>Ordosporidae</taxon>
        <taxon>Ordospora</taxon>
    </lineage>
</organism>
<comment type="caution">
    <text evidence="9">The sequence shown here is derived from an EMBL/GenBank/DDBJ whole genome shotgun (WGS) entry which is preliminary data.</text>
</comment>
<evidence type="ECO:0000256" key="4">
    <source>
        <dbReference type="ARBA" id="ARBA00022777"/>
    </source>
</evidence>
<evidence type="ECO:0000259" key="8">
    <source>
        <dbReference type="PROSITE" id="PS50011"/>
    </source>
</evidence>
<dbReference type="GO" id="GO:0004713">
    <property type="term" value="F:protein tyrosine kinase activity"/>
    <property type="evidence" value="ECO:0007669"/>
    <property type="project" value="TreeGrafter"/>
</dbReference>
<dbReference type="Pfam" id="PF00069">
    <property type="entry name" value="Pkinase"/>
    <property type="match status" value="1"/>
</dbReference>
<dbReference type="PROSITE" id="PS00107">
    <property type="entry name" value="PROTEIN_KINASE_ATP"/>
    <property type="match status" value="1"/>
</dbReference>
<dbReference type="GO" id="GO:0004674">
    <property type="term" value="F:protein serine/threonine kinase activity"/>
    <property type="evidence" value="ECO:0007669"/>
    <property type="project" value="UniProtKB-KW"/>
</dbReference>
<dbReference type="InParanoid" id="A0A0B2UCP9"/>
<evidence type="ECO:0000256" key="5">
    <source>
        <dbReference type="ARBA" id="ARBA00022840"/>
    </source>
</evidence>
<dbReference type="PROSITE" id="PS50011">
    <property type="entry name" value="PROTEIN_KINASE_DOM"/>
    <property type="match status" value="1"/>
</dbReference>
<keyword evidence="4 9" id="KW-0418">Kinase</keyword>
<dbReference type="PANTHER" id="PTHR24058:SF17">
    <property type="entry name" value="HOMEODOMAIN INTERACTING PROTEIN KINASE, ISOFORM D"/>
    <property type="match status" value="1"/>
</dbReference>
<dbReference type="VEuPathDB" id="MicrosporidiaDB:M896_120020"/>
<evidence type="ECO:0000256" key="6">
    <source>
        <dbReference type="PROSITE-ProRule" id="PRU10141"/>
    </source>
</evidence>
<dbReference type="GeneID" id="26262519"/>
<dbReference type="InterPro" id="IPR011009">
    <property type="entry name" value="Kinase-like_dom_sf"/>
</dbReference>
<keyword evidence="3 6" id="KW-0547">Nucleotide-binding</keyword>
<evidence type="ECO:0000256" key="2">
    <source>
        <dbReference type="ARBA" id="ARBA00022679"/>
    </source>
</evidence>
<dbReference type="SMART" id="SM00220">
    <property type="entry name" value="S_TKc"/>
    <property type="match status" value="1"/>
</dbReference>
<dbReference type="Proteomes" id="UP000031056">
    <property type="component" value="Unassembled WGS sequence"/>
</dbReference>
<dbReference type="OrthoDB" id="9332038at2759"/>
<dbReference type="SUPFAM" id="SSF56112">
    <property type="entry name" value="Protein kinase-like (PK-like)"/>
    <property type="match status" value="1"/>
</dbReference>
<dbReference type="AlphaFoldDB" id="A0A0B2UCP9"/>
<dbReference type="CDD" id="cd14133">
    <property type="entry name" value="PKc_DYRK_like"/>
    <property type="match status" value="1"/>
</dbReference>
<dbReference type="EMBL" id="JOKQ01000012">
    <property type="protein sequence ID" value="KHN68786.1"/>
    <property type="molecule type" value="Genomic_DNA"/>
</dbReference>
<keyword evidence="1 7" id="KW-0723">Serine/threonine-protein kinase</keyword>
<dbReference type="InterPro" id="IPR050494">
    <property type="entry name" value="Ser_Thr_dual-spec_kinase"/>
</dbReference>
<sequence length="406" mass="46629">MSKKILTHPSEKTNLTADNAEFDLVMAKGDHLVKSSNEKYMVIDMLGTGTFGQVVRCISDDGEEVAIKVVKNHPRYYNYEMNEVRILHKLMYNNLNDRFVLIKDVFMYKQHLCIVEELLGHNLYTFLKMTKFKGLDHSTLKFVLFQILDGILQLSRMGIVHCDLKPENILIVDYTTFKVKIIDFGSATVSPQESNFYVQSRYYRAPEVILGIPYGSSCDIWSVACIAYELYSGSPLFAGKDNMDQIGMIHRFFGSLPAFMLEHGKNSNIFFEKENGYKFVGKPSSIFTIDDMKRIINSKSVQIEENENLHDFLLKALQPSHLLRPDAKSLMNHSYIKYKKPIIEEIARAENDRSGVQQKIFPSSKAQRHMSTTGVLLSRIKENPDESRRKVSVCNISYDNNLNRNT</sequence>
<evidence type="ECO:0000313" key="10">
    <source>
        <dbReference type="Proteomes" id="UP000031056"/>
    </source>
</evidence>
<dbReference type="Gene3D" id="1.10.510.10">
    <property type="entry name" value="Transferase(Phosphotransferase) domain 1"/>
    <property type="match status" value="1"/>
</dbReference>
<name>A0A0B2UCP9_9MICR</name>
<reference evidence="9 10" key="1">
    <citation type="journal article" date="2014" name="MBio">
        <title>The Ordospora colligata genome; evolution of extreme reduction in microsporidia and host-to-parasite horizontal gene transfer.</title>
        <authorList>
            <person name="Pombert J.-F."/>
            <person name="Haag K.L."/>
            <person name="Beidas S."/>
            <person name="Ebert D."/>
            <person name="Keeling P.J."/>
        </authorList>
    </citation>
    <scope>NUCLEOTIDE SEQUENCE [LARGE SCALE GENOMIC DNA]</scope>
    <source>
        <strain evidence="9 10">OC4</strain>
    </source>
</reference>
<protein>
    <submittedName>
        <fullName evidence="9">Protein kinase domain-containing protein</fullName>
    </submittedName>
</protein>
<dbReference type="InterPro" id="IPR017441">
    <property type="entry name" value="Protein_kinase_ATP_BS"/>
</dbReference>